<dbReference type="Pfam" id="PF06835">
    <property type="entry name" value="LptC"/>
    <property type="match status" value="1"/>
</dbReference>
<comment type="subcellular location">
    <subcellularLocation>
        <location evidence="6">Cell inner membrane</location>
        <topology evidence="6">Single-pass membrane protein</topology>
    </subcellularLocation>
</comment>
<dbReference type="InterPro" id="IPR052363">
    <property type="entry name" value="LPS_export_LptC"/>
</dbReference>
<evidence type="ECO:0000256" key="3">
    <source>
        <dbReference type="ARBA" id="ARBA00022692"/>
    </source>
</evidence>
<keyword evidence="4 6" id="KW-1133">Transmembrane helix</keyword>
<comment type="function">
    <text evidence="6">Involved in the assembly of lipopolysaccharide (LPS). Required for the translocation of LPS from the inner membrane to the outer membrane. Facilitates the transfer of LPS from the inner membrane to the periplasmic protein LptA. Could be a docking site for LptA.</text>
</comment>
<comment type="subunit">
    <text evidence="6">Component of the lipopolysaccharide transport and assembly complex. Interacts with LptA and the LptBFG transporter complex.</text>
</comment>
<feature type="transmembrane region" description="Helical" evidence="6">
    <location>
        <begin position="6"/>
        <end position="24"/>
    </location>
</feature>
<keyword evidence="9" id="KW-1185">Reference proteome</keyword>
<keyword evidence="5 6" id="KW-0472">Membrane</keyword>
<gene>
    <name evidence="6 8" type="primary">lptC</name>
    <name evidence="8" type="ORF">ABUE30_16890</name>
</gene>
<dbReference type="Gene3D" id="2.60.450.10">
    <property type="entry name" value="Lipopolysaccharide (LPS) transport protein A like domain"/>
    <property type="match status" value="1"/>
</dbReference>
<dbReference type="NCBIfam" id="TIGR04409">
    <property type="entry name" value="LptC_YrbK"/>
    <property type="match status" value="1"/>
</dbReference>
<sequence length="185" mass="20839">MSTQNIVIIVLLAGAGLLWGWLNLHPDDSQTNTSSQSPDFTASELYTVSYDKLGNVQYRVYADSMKYYEKSQTSSFESPRILIYPGPQRPIWQIVSRTANAYKQNLVTFHKDVVIKNLSNDGYIQDLLTSLLHVNLTEQTMSTDQKVTVVGPQYDQIGIGMHGSLATEVVTLHRDINAVYHNEQN</sequence>
<name>A0ABW9GAK2_9GAMM</name>
<evidence type="ECO:0000256" key="6">
    <source>
        <dbReference type="HAMAP-Rule" id="MF_01915"/>
    </source>
</evidence>
<protein>
    <recommendedName>
        <fullName evidence="6 7">Lipopolysaccharide export system protein LptC</fullName>
    </recommendedName>
</protein>
<reference evidence="8 9" key="1">
    <citation type="journal article" date="2013" name="Int. J. Syst. Evol. Microbiol.">
        <title>Celerinatantimonas yamalensis sp. nov., a cold-adapted diazotrophic bacterium from a cold permafrost brine.</title>
        <authorList>
            <person name="Shcherbakova V."/>
            <person name="Chuvilskaya N."/>
            <person name="Rivkina E."/>
            <person name="Demidov N."/>
            <person name="Uchaeva V."/>
            <person name="Suetin S."/>
            <person name="Suzina N."/>
            <person name="Gilichinsky D."/>
        </authorList>
    </citation>
    <scope>NUCLEOTIDE SEQUENCE [LARGE SCALE GENOMIC DNA]</scope>
    <source>
        <strain evidence="8 9">C7</strain>
    </source>
</reference>
<dbReference type="EMBL" id="JBEQCT010000010">
    <property type="protein sequence ID" value="MFM2486710.1"/>
    <property type="molecule type" value="Genomic_DNA"/>
</dbReference>
<evidence type="ECO:0000256" key="4">
    <source>
        <dbReference type="ARBA" id="ARBA00022989"/>
    </source>
</evidence>
<evidence type="ECO:0000313" key="9">
    <source>
        <dbReference type="Proteomes" id="UP001629953"/>
    </source>
</evidence>
<dbReference type="PIRSF" id="PIRSF028513">
    <property type="entry name" value="LptC"/>
    <property type="match status" value="1"/>
</dbReference>
<evidence type="ECO:0000313" key="8">
    <source>
        <dbReference type="EMBL" id="MFM2486710.1"/>
    </source>
</evidence>
<dbReference type="Proteomes" id="UP001629953">
    <property type="component" value="Unassembled WGS sequence"/>
</dbReference>
<keyword evidence="3 6" id="KW-0812">Transmembrane</keyword>
<dbReference type="PANTHER" id="PTHR37481">
    <property type="entry name" value="LIPOPOLYSACCHARIDE EXPORT SYSTEM PROTEIN LPTC"/>
    <property type="match status" value="1"/>
</dbReference>
<keyword evidence="1 6" id="KW-1003">Cell membrane</keyword>
<dbReference type="PANTHER" id="PTHR37481:SF1">
    <property type="entry name" value="LIPOPOLYSACCHARIDE EXPORT SYSTEM PROTEIN LPTC"/>
    <property type="match status" value="1"/>
</dbReference>
<keyword evidence="2 6" id="KW-0997">Cell inner membrane</keyword>
<comment type="caution">
    <text evidence="8">The sequence shown here is derived from an EMBL/GenBank/DDBJ whole genome shotgun (WGS) entry which is preliminary data.</text>
</comment>
<evidence type="ECO:0000256" key="7">
    <source>
        <dbReference type="PIRNR" id="PIRNR028513"/>
    </source>
</evidence>
<dbReference type="RefSeq" id="WP_408625011.1">
    <property type="nucleotide sequence ID" value="NZ_JBEQCT010000010.1"/>
</dbReference>
<dbReference type="InterPro" id="IPR010664">
    <property type="entry name" value="LipoPS_assembly_LptC-rel"/>
</dbReference>
<accession>A0ABW9GAK2</accession>
<comment type="similarity">
    <text evidence="6 7">Belongs to the LptC family.</text>
</comment>
<dbReference type="HAMAP" id="MF_01915">
    <property type="entry name" value="LPS_assembly_LptC"/>
    <property type="match status" value="1"/>
</dbReference>
<evidence type="ECO:0000256" key="2">
    <source>
        <dbReference type="ARBA" id="ARBA00022519"/>
    </source>
</evidence>
<evidence type="ECO:0000256" key="5">
    <source>
        <dbReference type="ARBA" id="ARBA00023136"/>
    </source>
</evidence>
<evidence type="ECO:0000256" key="1">
    <source>
        <dbReference type="ARBA" id="ARBA00022475"/>
    </source>
</evidence>
<dbReference type="InterPro" id="IPR026265">
    <property type="entry name" value="LptC"/>
</dbReference>
<proteinExistence type="inferred from homology"/>
<organism evidence="8 9">
    <name type="scientific">Celerinatantimonas yamalensis</name>
    <dbReference type="NCBI Taxonomy" id="559956"/>
    <lineage>
        <taxon>Bacteria</taxon>
        <taxon>Pseudomonadati</taxon>
        <taxon>Pseudomonadota</taxon>
        <taxon>Gammaproteobacteria</taxon>
        <taxon>Celerinatantimonadaceae</taxon>
        <taxon>Celerinatantimonas</taxon>
    </lineage>
</organism>
<comment type="function">
    <text evidence="7">Required for the translocation of lipopolysaccharide (LPS) from the inner membrane to the outer membrane.</text>
</comment>